<evidence type="ECO:0000313" key="2">
    <source>
        <dbReference type="EMBL" id="GBP26268.1"/>
    </source>
</evidence>
<feature type="region of interest" description="Disordered" evidence="1">
    <location>
        <begin position="250"/>
        <end position="285"/>
    </location>
</feature>
<protein>
    <submittedName>
        <fullName evidence="2">Uncharacterized protein</fullName>
    </submittedName>
</protein>
<keyword evidence="3" id="KW-1185">Reference proteome</keyword>
<sequence length="369" mass="41570">MRATPRSLRLRLRWGEHSTCPIFLSYKQRNRGTSESRLTQRLATKGTSLNDHLLPGPDLLQSLPGLLMIFPLDPSTDYTREVKINNGDHEEKVLGLTWQPSDDTLSFNLNFSKVPEEIIDGHCTPTKKEALTVVTSLLSKTVLAWLRSGPRSFKQFVAHRVAEINEKTAVRKWRWTPSSHNIADDTTRDFNRHHTWFTGPAFLYEEPERILRRPTEKFTILPTQPTDKNIASPRYKCSAEGDAARREFIHDENLPTHPNQVEQQRRKSSAGVRGGAGRARSGPAAHPSQLAFQFSCSAPNTSTKDALMAPSVNASHAHRVHLCSVAEYYRPISLISNEISSYATGSFSKNDVRSCEIRIAFPKHHAENA</sequence>
<dbReference type="AlphaFoldDB" id="A0A4C1UIM0"/>
<proteinExistence type="predicted"/>
<evidence type="ECO:0000313" key="3">
    <source>
        <dbReference type="Proteomes" id="UP000299102"/>
    </source>
</evidence>
<organism evidence="2 3">
    <name type="scientific">Eumeta variegata</name>
    <name type="common">Bagworm moth</name>
    <name type="synonym">Eumeta japonica</name>
    <dbReference type="NCBI Taxonomy" id="151549"/>
    <lineage>
        <taxon>Eukaryota</taxon>
        <taxon>Metazoa</taxon>
        <taxon>Ecdysozoa</taxon>
        <taxon>Arthropoda</taxon>
        <taxon>Hexapoda</taxon>
        <taxon>Insecta</taxon>
        <taxon>Pterygota</taxon>
        <taxon>Neoptera</taxon>
        <taxon>Endopterygota</taxon>
        <taxon>Lepidoptera</taxon>
        <taxon>Glossata</taxon>
        <taxon>Ditrysia</taxon>
        <taxon>Tineoidea</taxon>
        <taxon>Psychidae</taxon>
        <taxon>Oiketicinae</taxon>
        <taxon>Eumeta</taxon>
    </lineage>
</organism>
<dbReference type="PANTHER" id="PTHR47331:SF1">
    <property type="entry name" value="GAG-LIKE PROTEIN"/>
    <property type="match status" value="1"/>
</dbReference>
<evidence type="ECO:0000256" key="1">
    <source>
        <dbReference type="SAM" id="MobiDB-lite"/>
    </source>
</evidence>
<accession>A0A4C1UIM0</accession>
<comment type="caution">
    <text evidence="2">The sequence shown here is derived from an EMBL/GenBank/DDBJ whole genome shotgun (WGS) entry which is preliminary data.</text>
</comment>
<dbReference type="Proteomes" id="UP000299102">
    <property type="component" value="Unassembled WGS sequence"/>
</dbReference>
<gene>
    <name evidence="2" type="ORF">EVAR_16122_1</name>
</gene>
<dbReference type="EMBL" id="BGZK01000178">
    <property type="protein sequence ID" value="GBP26268.1"/>
    <property type="molecule type" value="Genomic_DNA"/>
</dbReference>
<name>A0A4C1UIM0_EUMVA</name>
<reference evidence="2 3" key="1">
    <citation type="journal article" date="2019" name="Commun. Biol.">
        <title>The bagworm genome reveals a unique fibroin gene that provides high tensile strength.</title>
        <authorList>
            <person name="Kono N."/>
            <person name="Nakamura H."/>
            <person name="Ohtoshi R."/>
            <person name="Tomita M."/>
            <person name="Numata K."/>
            <person name="Arakawa K."/>
        </authorList>
    </citation>
    <scope>NUCLEOTIDE SEQUENCE [LARGE SCALE GENOMIC DNA]</scope>
</reference>
<dbReference type="PANTHER" id="PTHR47331">
    <property type="entry name" value="PHD-TYPE DOMAIN-CONTAINING PROTEIN"/>
    <property type="match status" value="1"/>
</dbReference>